<dbReference type="AlphaFoldDB" id="A0A1H9QGT8"/>
<keyword evidence="1" id="KW-1133">Transmembrane helix</keyword>
<feature type="transmembrane region" description="Helical" evidence="1">
    <location>
        <begin position="37"/>
        <end position="59"/>
    </location>
</feature>
<dbReference type="RefSeq" id="WP_092776697.1">
    <property type="nucleotide sequence ID" value="NZ_FOGI01000004.1"/>
</dbReference>
<organism evidence="2 3">
    <name type="scientific">Actinokineospora terrae</name>
    <dbReference type="NCBI Taxonomy" id="155974"/>
    <lineage>
        <taxon>Bacteria</taxon>
        <taxon>Bacillati</taxon>
        <taxon>Actinomycetota</taxon>
        <taxon>Actinomycetes</taxon>
        <taxon>Pseudonocardiales</taxon>
        <taxon>Pseudonocardiaceae</taxon>
        <taxon>Actinokineospora</taxon>
    </lineage>
</organism>
<keyword evidence="1" id="KW-0812">Transmembrane</keyword>
<name>A0A1H9QGT8_9PSEU</name>
<accession>A0A1H9QGT8</accession>
<gene>
    <name evidence="2" type="ORF">SAMN04487818_104258</name>
</gene>
<protein>
    <submittedName>
        <fullName evidence="2">Uncharacterized protein</fullName>
    </submittedName>
</protein>
<keyword evidence="1" id="KW-0472">Membrane</keyword>
<evidence type="ECO:0000256" key="1">
    <source>
        <dbReference type="SAM" id="Phobius"/>
    </source>
</evidence>
<evidence type="ECO:0000313" key="3">
    <source>
        <dbReference type="Proteomes" id="UP000199051"/>
    </source>
</evidence>
<dbReference type="EMBL" id="FOGI01000004">
    <property type="protein sequence ID" value="SER59662.1"/>
    <property type="molecule type" value="Genomic_DNA"/>
</dbReference>
<reference evidence="3" key="1">
    <citation type="submission" date="2016-10" db="EMBL/GenBank/DDBJ databases">
        <authorList>
            <person name="Varghese N."/>
            <person name="Submissions S."/>
        </authorList>
    </citation>
    <scope>NUCLEOTIDE SEQUENCE [LARGE SCALE GENOMIC DNA]</scope>
    <source>
        <strain evidence="3">DSM 44260</strain>
    </source>
</reference>
<keyword evidence="3" id="KW-1185">Reference proteome</keyword>
<sequence length="63" mass="6368">MAGSKYKGVFGIVSAVTSATSAARGFAAARADKDKLVLANAIGSVVVAITGVLIAVRAYRRAK</sequence>
<evidence type="ECO:0000313" key="2">
    <source>
        <dbReference type="EMBL" id="SER59662.1"/>
    </source>
</evidence>
<dbReference type="Proteomes" id="UP000199051">
    <property type="component" value="Unassembled WGS sequence"/>
</dbReference>
<dbReference type="STRING" id="155974.SAMN04487818_104258"/>
<proteinExistence type="predicted"/>